<gene>
    <name evidence="15" type="ORF">BFW87_00670</name>
</gene>
<comment type="caution">
    <text evidence="15">The sequence shown here is derived from an EMBL/GenBank/DDBJ whole genome shotgun (WGS) entry which is preliminary data.</text>
</comment>
<dbReference type="PANTHER" id="PTHR43297">
    <property type="entry name" value="OLIGOPEPTIDE TRANSPORT ATP-BINDING PROTEIN APPD"/>
    <property type="match status" value="1"/>
</dbReference>
<comment type="similarity">
    <text evidence="2">Belongs to the ABC transporter superfamily.</text>
</comment>
<dbReference type="InterPro" id="IPR027417">
    <property type="entry name" value="P-loop_NTPase"/>
</dbReference>
<dbReference type="InterPro" id="IPR013563">
    <property type="entry name" value="Oligopep_ABC_C"/>
</dbReference>
<dbReference type="SMART" id="SM00382">
    <property type="entry name" value="AAA"/>
    <property type="match status" value="1"/>
</dbReference>
<dbReference type="Pfam" id="PF00005">
    <property type="entry name" value="ABC_tran"/>
    <property type="match status" value="1"/>
</dbReference>
<sequence length="330" mass="35669">MTDVLTVNDISIDIPLGDATLRPVRNVTFSVKKGETLCIVGESGCGKSLTSLSIMGLLPSGAKISSGNIILAGQNLNALSEREWSDVRGARISMVFQEPMSSLNPVLTIGEQLTEGFVRHGRGTLAEAEERAISLLTTVRVVTPEARMKQYPHHLSGGLRQRVMIAMALMCKPDVIIADEPTTALDVTVQVQVLKLLKTLQAELGVSVVFVTHDLGVVAHIADRVMVMYGGEVVETGTVEHIFGNPAHPYTQGLLNCLPKPFQRVELGSLPGSVPAVYGEVASCIFSNRCPNVVSTCTERKVDLMPVETGHQSRCILSVEQIHEHSERRA</sequence>
<dbReference type="GO" id="GO:0055085">
    <property type="term" value="P:transmembrane transport"/>
    <property type="evidence" value="ECO:0007669"/>
    <property type="project" value="UniProtKB-ARBA"/>
</dbReference>
<dbReference type="GO" id="GO:0015833">
    <property type="term" value="P:peptide transport"/>
    <property type="evidence" value="ECO:0007669"/>
    <property type="project" value="InterPro"/>
</dbReference>
<evidence type="ECO:0000256" key="7">
    <source>
        <dbReference type="ARBA" id="ARBA00022840"/>
    </source>
</evidence>
<organism evidence="15 16">
    <name type="scientific">Pseudomonas fluorescens</name>
    <dbReference type="NCBI Taxonomy" id="294"/>
    <lineage>
        <taxon>Bacteria</taxon>
        <taxon>Pseudomonadati</taxon>
        <taxon>Pseudomonadota</taxon>
        <taxon>Gammaproteobacteria</taxon>
        <taxon>Pseudomonadales</taxon>
        <taxon>Pseudomonadaceae</taxon>
        <taxon>Pseudomonas</taxon>
    </lineage>
</organism>
<dbReference type="FunFam" id="3.40.50.300:FF:000016">
    <property type="entry name" value="Oligopeptide ABC transporter ATP-binding component"/>
    <property type="match status" value="1"/>
</dbReference>
<dbReference type="CDD" id="cd03257">
    <property type="entry name" value="ABC_NikE_OppD_transporters"/>
    <property type="match status" value="1"/>
</dbReference>
<dbReference type="NCBIfam" id="TIGR01727">
    <property type="entry name" value="oligo_HPY"/>
    <property type="match status" value="1"/>
</dbReference>
<evidence type="ECO:0000256" key="1">
    <source>
        <dbReference type="ARBA" id="ARBA00004417"/>
    </source>
</evidence>
<dbReference type="InterPro" id="IPR003593">
    <property type="entry name" value="AAA+_ATPase"/>
</dbReference>
<protein>
    <recommendedName>
        <fullName evidence="10">ABC-type dipeptide transporter</fullName>
        <ecNumber evidence="10">7.4.2.9</ecNumber>
    </recommendedName>
</protein>
<dbReference type="Gene3D" id="3.40.50.300">
    <property type="entry name" value="P-loop containing nucleotide triphosphate hydrolases"/>
    <property type="match status" value="1"/>
</dbReference>
<evidence type="ECO:0000313" key="16">
    <source>
        <dbReference type="Proteomes" id="UP000190965"/>
    </source>
</evidence>
<reference evidence="15 16" key="1">
    <citation type="submission" date="2016-12" db="EMBL/GenBank/DDBJ databases">
        <title>Draft genome sequences of seven strains of Pseudomonas fluorescens that produce 4-formylaminooxyvinylglycine.</title>
        <authorList>
            <person name="Okrent R.A."/>
            <person name="Manning V.A."/>
            <person name="Trippe K.M."/>
        </authorList>
    </citation>
    <scope>NUCLEOTIDE SEQUENCE [LARGE SCALE GENOMIC DNA]</scope>
    <source>
        <strain evidence="15 16">P5A</strain>
    </source>
</reference>
<evidence type="ECO:0000256" key="4">
    <source>
        <dbReference type="ARBA" id="ARBA00022475"/>
    </source>
</evidence>
<keyword evidence="3" id="KW-0813">Transport</keyword>
<evidence type="ECO:0000256" key="13">
    <source>
        <dbReference type="ARBA" id="ARBA00065473"/>
    </source>
</evidence>
<evidence type="ECO:0000313" key="15">
    <source>
        <dbReference type="EMBL" id="OPB00951.1"/>
    </source>
</evidence>
<evidence type="ECO:0000256" key="9">
    <source>
        <dbReference type="ARBA" id="ARBA00023136"/>
    </source>
</evidence>
<dbReference type="SUPFAM" id="SSF52540">
    <property type="entry name" value="P-loop containing nucleoside triphosphate hydrolases"/>
    <property type="match status" value="1"/>
</dbReference>
<keyword evidence="4" id="KW-1003">Cell membrane</keyword>
<evidence type="ECO:0000256" key="5">
    <source>
        <dbReference type="ARBA" id="ARBA00022519"/>
    </source>
</evidence>
<dbReference type="PROSITE" id="PS50893">
    <property type="entry name" value="ABC_TRANSPORTER_2"/>
    <property type="match status" value="1"/>
</dbReference>
<proteinExistence type="inferred from homology"/>
<dbReference type="EMBL" id="MSDF01000001">
    <property type="protein sequence ID" value="OPB00951.1"/>
    <property type="molecule type" value="Genomic_DNA"/>
</dbReference>
<keyword evidence="9" id="KW-0472">Membrane</keyword>
<feature type="domain" description="ABC transporter" evidence="14">
    <location>
        <begin position="5"/>
        <end position="255"/>
    </location>
</feature>
<evidence type="ECO:0000256" key="6">
    <source>
        <dbReference type="ARBA" id="ARBA00022741"/>
    </source>
</evidence>
<dbReference type="RefSeq" id="WP_078738084.1">
    <property type="nucleotide sequence ID" value="NZ_MSDF01000001.1"/>
</dbReference>
<dbReference type="Pfam" id="PF08352">
    <property type="entry name" value="oligo_HPY"/>
    <property type="match status" value="1"/>
</dbReference>
<evidence type="ECO:0000256" key="12">
    <source>
        <dbReference type="ARBA" id="ARBA00058018"/>
    </source>
</evidence>
<evidence type="ECO:0000259" key="14">
    <source>
        <dbReference type="PROSITE" id="PS50893"/>
    </source>
</evidence>
<accession>A0A1T2Z8H6</accession>
<name>A0A1T2Z8H6_PSEFL</name>
<evidence type="ECO:0000256" key="3">
    <source>
        <dbReference type="ARBA" id="ARBA00022448"/>
    </source>
</evidence>
<keyword evidence="8" id="KW-1278">Translocase</keyword>
<comment type="catalytic activity">
    <reaction evidence="11">
        <text>a dipeptide(out) + ATP + H2O = a dipeptide(in) + ADP + phosphate + H(+)</text>
        <dbReference type="Rhea" id="RHEA:23120"/>
        <dbReference type="ChEBI" id="CHEBI:15377"/>
        <dbReference type="ChEBI" id="CHEBI:15378"/>
        <dbReference type="ChEBI" id="CHEBI:30616"/>
        <dbReference type="ChEBI" id="CHEBI:43474"/>
        <dbReference type="ChEBI" id="CHEBI:90799"/>
        <dbReference type="ChEBI" id="CHEBI:456216"/>
        <dbReference type="EC" id="7.4.2.9"/>
    </reaction>
</comment>
<dbReference type="GO" id="GO:0005886">
    <property type="term" value="C:plasma membrane"/>
    <property type="evidence" value="ECO:0007669"/>
    <property type="project" value="UniProtKB-SubCell"/>
</dbReference>
<dbReference type="EC" id="7.4.2.9" evidence="10"/>
<dbReference type="InterPro" id="IPR050388">
    <property type="entry name" value="ABC_Ni/Peptide_Import"/>
</dbReference>
<comment type="function">
    <text evidence="12">Part of the ABC transporter DppABCDF involved in the uptake of various di/tripeptides. Is also involved in the uptake of phaseolotoxin, a toxic tripeptide inhibiting the enzyme ornithine carbamoyltransferase. Responsible for energy coupling to the transport system.</text>
</comment>
<evidence type="ECO:0000256" key="11">
    <source>
        <dbReference type="ARBA" id="ARBA00047356"/>
    </source>
</evidence>
<dbReference type="GO" id="GO:0016887">
    <property type="term" value="F:ATP hydrolysis activity"/>
    <property type="evidence" value="ECO:0007669"/>
    <property type="project" value="InterPro"/>
</dbReference>
<dbReference type="OrthoDB" id="9784450at2"/>
<keyword evidence="5" id="KW-0997">Cell inner membrane</keyword>
<keyword evidence="6" id="KW-0547">Nucleotide-binding</keyword>
<evidence type="ECO:0000256" key="10">
    <source>
        <dbReference type="ARBA" id="ARBA00038852"/>
    </source>
</evidence>
<dbReference type="GO" id="GO:0005524">
    <property type="term" value="F:ATP binding"/>
    <property type="evidence" value="ECO:0007669"/>
    <property type="project" value="UniProtKB-KW"/>
</dbReference>
<evidence type="ECO:0000256" key="8">
    <source>
        <dbReference type="ARBA" id="ARBA00022967"/>
    </source>
</evidence>
<keyword evidence="7 15" id="KW-0067">ATP-binding</keyword>
<dbReference type="PANTHER" id="PTHR43297:SF14">
    <property type="entry name" value="ATPASE AAA-TYPE CORE DOMAIN-CONTAINING PROTEIN"/>
    <property type="match status" value="1"/>
</dbReference>
<comment type="subunit">
    <text evidence="13">The complex is composed of two ATP-binding proteins (DppD and DppF), two transmembrane proteins (DppB and DppC) and a solute-binding protein (DppA1-A5). Five orthologous SBPs (DppA1-A5) are present in P.aeruginosa, which increases the substrate specificity of the DppBCDF transporter.</text>
</comment>
<dbReference type="Proteomes" id="UP000190965">
    <property type="component" value="Unassembled WGS sequence"/>
</dbReference>
<dbReference type="InterPro" id="IPR003439">
    <property type="entry name" value="ABC_transporter-like_ATP-bd"/>
</dbReference>
<dbReference type="AlphaFoldDB" id="A0A1T2Z8H6"/>
<evidence type="ECO:0000256" key="2">
    <source>
        <dbReference type="ARBA" id="ARBA00005417"/>
    </source>
</evidence>
<comment type="subcellular location">
    <subcellularLocation>
        <location evidence="1">Cell inner membrane</location>
        <topology evidence="1">Peripheral membrane protein</topology>
    </subcellularLocation>
</comment>